<name>A0A3L6QXS5_PANMI</name>
<dbReference type="SUPFAM" id="SSF81383">
    <property type="entry name" value="F-box domain"/>
    <property type="match status" value="1"/>
</dbReference>
<dbReference type="Pfam" id="PF24758">
    <property type="entry name" value="LRR_At5g56370"/>
    <property type="match status" value="1"/>
</dbReference>
<proteinExistence type="predicted"/>
<dbReference type="PANTHER" id="PTHR32141:SF141">
    <property type="entry name" value="FBD DOMAIN-CONTAINING PROTEIN"/>
    <property type="match status" value="1"/>
</dbReference>
<sequence>MDLEEEEALENLILLPYEAFFSRPLACLPVPAVTVDGTLSAADGEADDGVDRISALPDDLRRRIFSRLPVKDAVRTTALSTRWRRVWHTTPLVLYDKHLDPARVTAVDRVLVGHPGPFDTVHLALFFFDEHERELGRWSRLLADRGVRDLALVSLPGPTDLVRLPADILRCAELEHLYLGCWMFPETADLPDGTGVFPHLRKLAMVCTLFKDRDLDHMLASSPVLEILALFGSMGKAKHVRLRGHKLQCVLFLESTAFELAVVDAPRLERLIMWETSAPPDGDGSPMDVKITEGASALKVLGYLEMGAHKLQIGNSVIKAGTNVSPRSMVPSVNISALKVNLGVFKEIQMLVNFLRCFPNIETLHVESARADEPTGNNYIEFFEELRPIECVQSHIKMVVLHEIYGDLSEVTFIKYMTQRANELKKMTLVLSDKRTTVGEMIYVVKTLAIPPLASETCMVLLTAPKAEHGLNFHRASELSIEDPFLEHGQELFRFIKEGE</sequence>
<comment type="caution">
    <text evidence="2">The sequence shown here is derived from an EMBL/GenBank/DDBJ whole genome shotgun (WGS) entry which is preliminary data.</text>
</comment>
<evidence type="ECO:0000313" key="2">
    <source>
        <dbReference type="EMBL" id="RLM92022.1"/>
    </source>
</evidence>
<accession>A0A3L6QXS5</accession>
<keyword evidence="3" id="KW-1185">Reference proteome</keyword>
<protein>
    <recommendedName>
        <fullName evidence="1">F-box domain-containing protein</fullName>
    </recommendedName>
</protein>
<dbReference type="PROSITE" id="PS50181">
    <property type="entry name" value="FBOX"/>
    <property type="match status" value="1"/>
</dbReference>
<dbReference type="OrthoDB" id="656531at2759"/>
<gene>
    <name evidence="2" type="ORF">C2845_PM08G17840</name>
</gene>
<dbReference type="EMBL" id="PQIB02000010">
    <property type="protein sequence ID" value="RLM92022.1"/>
    <property type="molecule type" value="Genomic_DNA"/>
</dbReference>
<dbReference type="AlphaFoldDB" id="A0A3L6QXS5"/>
<dbReference type="Pfam" id="PF08387">
    <property type="entry name" value="FBD"/>
    <property type="match status" value="1"/>
</dbReference>
<dbReference type="STRING" id="4540.A0A3L6QXS5"/>
<dbReference type="InterPro" id="IPR055302">
    <property type="entry name" value="F-box_dom-containing"/>
</dbReference>
<evidence type="ECO:0000259" key="1">
    <source>
        <dbReference type="PROSITE" id="PS50181"/>
    </source>
</evidence>
<dbReference type="Pfam" id="PF00646">
    <property type="entry name" value="F-box"/>
    <property type="match status" value="1"/>
</dbReference>
<dbReference type="InterPro" id="IPR006566">
    <property type="entry name" value="FBD"/>
</dbReference>
<dbReference type="InterPro" id="IPR053781">
    <property type="entry name" value="F-box_AtFBL13-like"/>
</dbReference>
<dbReference type="InterPro" id="IPR001810">
    <property type="entry name" value="F-box_dom"/>
</dbReference>
<dbReference type="Gene3D" id="1.20.1280.50">
    <property type="match status" value="1"/>
</dbReference>
<reference evidence="3" key="1">
    <citation type="journal article" date="2019" name="Nat. Commun.">
        <title>The genome of broomcorn millet.</title>
        <authorList>
            <person name="Zou C."/>
            <person name="Miki D."/>
            <person name="Li D."/>
            <person name="Tang Q."/>
            <person name="Xiao L."/>
            <person name="Rajput S."/>
            <person name="Deng P."/>
            <person name="Jia W."/>
            <person name="Huang R."/>
            <person name="Zhang M."/>
            <person name="Sun Y."/>
            <person name="Hu J."/>
            <person name="Fu X."/>
            <person name="Schnable P.S."/>
            <person name="Li F."/>
            <person name="Zhang H."/>
            <person name="Feng B."/>
            <person name="Zhu X."/>
            <person name="Liu R."/>
            <person name="Schnable J.C."/>
            <person name="Zhu J.-K."/>
            <person name="Zhang H."/>
        </authorList>
    </citation>
    <scope>NUCLEOTIDE SEQUENCE [LARGE SCALE GENOMIC DNA]</scope>
</reference>
<organism evidence="2 3">
    <name type="scientific">Panicum miliaceum</name>
    <name type="common">Proso millet</name>
    <name type="synonym">Broomcorn millet</name>
    <dbReference type="NCBI Taxonomy" id="4540"/>
    <lineage>
        <taxon>Eukaryota</taxon>
        <taxon>Viridiplantae</taxon>
        <taxon>Streptophyta</taxon>
        <taxon>Embryophyta</taxon>
        <taxon>Tracheophyta</taxon>
        <taxon>Spermatophyta</taxon>
        <taxon>Magnoliopsida</taxon>
        <taxon>Liliopsida</taxon>
        <taxon>Poales</taxon>
        <taxon>Poaceae</taxon>
        <taxon>PACMAD clade</taxon>
        <taxon>Panicoideae</taxon>
        <taxon>Panicodae</taxon>
        <taxon>Paniceae</taxon>
        <taxon>Panicinae</taxon>
        <taxon>Panicum</taxon>
        <taxon>Panicum sect. Panicum</taxon>
    </lineage>
</organism>
<dbReference type="PANTHER" id="PTHR32141">
    <property type="match status" value="1"/>
</dbReference>
<dbReference type="CDD" id="cd22160">
    <property type="entry name" value="F-box_AtFBL13-like"/>
    <property type="match status" value="1"/>
</dbReference>
<feature type="domain" description="F-box" evidence="1">
    <location>
        <begin position="50"/>
        <end position="98"/>
    </location>
</feature>
<evidence type="ECO:0000313" key="3">
    <source>
        <dbReference type="Proteomes" id="UP000275267"/>
    </source>
</evidence>
<dbReference type="InterPro" id="IPR055411">
    <property type="entry name" value="LRR_FXL15/At3g58940/PEG3-like"/>
</dbReference>
<dbReference type="InterPro" id="IPR036047">
    <property type="entry name" value="F-box-like_dom_sf"/>
</dbReference>
<dbReference type="Proteomes" id="UP000275267">
    <property type="component" value="Unassembled WGS sequence"/>
</dbReference>